<dbReference type="HOGENOM" id="CLU_877324_0_0_1"/>
<dbReference type="SMART" id="SM00220">
    <property type="entry name" value="S_TKc"/>
    <property type="match status" value="1"/>
</dbReference>
<dbReference type="AlphaFoldDB" id="S7RR32"/>
<dbReference type="eggNOG" id="KOG0196">
    <property type="taxonomic scope" value="Eukaryota"/>
</dbReference>
<evidence type="ECO:0000256" key="3">
    <source>
        <dbReference type="ARBA" id="ARBA00022777"/>
    </source>
</evidence>
<accession>S7RR32</accession>
<organism evidence="6 7">
    <name type="scientific">Gloeophyllum trabeum (strain ATCC 11539 / FP-39264 / Madison 617)</name>
    <name type="common">Brown rot fungus</name>
    <dbReference type="NCBI Taxonomy" id="670483"/>
    <lineage>
        <taxon>Eukaryota</taxon>
        <taxon>Fungi</taxon>
        <taxon>Dikarya</taxon>
        <taxon>Basidiomycota</taxon>
        <taxon>Agaricomycotina</taxon>
        <taxon>Agaricomycetes</taxon>
        <taxon>Gloeophyllales</taxon>
        <taxon>Gloeophyllaceae</taxon>
        <taxon>Gloeophyllum</taxon>
    </lineage>
</organism>
<keyword evidence="1" id="KW-0808">Transferase</keyword>
<evidence type="ECO:0000313" key="6">
    <source>
        <dbReference type="EMBL" id="EPQ55379.1"/>
    </source>
</evidence>
<dbReference type="PANTHER" id="PTHR44329">
    <property type="entry name" value="SERINE/THREONINE-PROTEIN KINASE TNNI3K-RELATED"/>
    <property type="match status" value="1"/>
</dbReference>
<evidence type="ECO:0000256" key="4">
    <source>
        <dbReference type="ARBA" id="ARBA00022840"/>
    </source>
</evidence>
<keyword evidence="3 6" id="KW-0418">Kinase</keyword>
<dbReference type="STRING" id="670483.S7RR32"/>
<dbReference type="PROSITE" id="PS50011">
    <property type="entry name" value="PROTEIN_KINASE_DOM"/>
    <property type="match status" value="1"/>
</dbReference>
<dbReference type="GO" id="GO:0005524">
    <property type="term" value="F:ATP binding"/>
    <property type="evidence" value="ECO:0007669"/>
    <property type="project" value="UniProtKB-KW"/>
</dbReference>
<sequence length="317" mass="36077">MQLLILPNEYLEVERGVDWDISHYIATYLGNQKVTVQAITAAPAGESAWIDVSSFPIFFEGFLNSLSQLFDKETRLWLKAWEKDKGKYISPVYGFLPDPQPSFPWLECATRYLINNPMADHMHINSACQIRGIAKGLLFLHEMDIVHGDIRGVRDFTDGHLVCPTDDSKTTVMINSDGNPLLSEGGVFNVVCNADQKIKDEQGFLLLAFRAANWHAPELHRNLDVPAAPTKQSDVYSFGMTVLELLTHERPYRAMRSYGVTYHVQHTPGFRPSRPEDDVVRLRGLNDALWDFLQECWSEDPARRPSMHRVVEVMDSI</sequence>
<dbReference type="InterPro" id="IPR051681">
    <property type="entry name" value="Ser/Thr_Kinases-Pseudokinases"/>
</dbReference>
<evidence type="ECO:0000313" key="7">
    <source>
        <dbReference type="Proteomes" id="UP000030669"/>
    </source>
</evidence>
<feature type="domain" description="Protein kinase" evidence="5">
    <location>
        <begin position="1"/>
        <end position="317"/>
    </location>
</feature>
<keyword evidence="7" id="KW-1185">Reference proteome</keyword>
<proteinExistence type="predicted"/>
<evidence type="ECO:0000256" key="1">
    <source>
        <dbReference type="ARBA" id="ARBA00022679"/>
    </source>
</evidence>
<dbReference type="EMBL" id="KB469302">
    <property type="protein sequence ID" value="EPQ55379.1"/>
    <property type="molecule type" value="Genomic_DNA"/>
</dbReference>
<dbReference type="Pfam" id="PF07714">
    <property type="entry name" value="PK_Tyr_Ser-Thr"/>
    <property type="match status" value="1"/>
</dbReference>
<dbReference type="PANTHER" id="PTHR44329:SF288">
    <property type="entry name" value="MITOGEN-ACTIVATED PROTEIN KINASE KINASE KINASE 20"/>
    <property type="match status" value="1"/>
</dbReference>
<gene>
    <name evidence="6" type="ORF">GLOTRDRAFT_93838</name>
</gene>
<dbReference type="RefSeq" id="XP_007866509.1">
    <property type="nucleotide sequence ID" value="XM_007868318.1"/>
</dbReference>
<evidence type="ECO:0000256" key="2">
    <source>
        <dbReference type="ARBA" id="ARBA00022741"/>
    </source>
</evidence>
<dbReference type="KEGG" id="gtr:GLOTRDRAFT_93838"/>
<dbReference type="SUPFAM" id="SSF56112">
    <property type="entry name" value="Protein kinase-like (PK-like)"/>
    <property type="match status" value="1"/>
</dbReference>
<dbReference type="GO" id="GO:0004674">
    <property type="term" value="F:protein serine/threonine kinase activity"/>
    <property type="evidence" value="ECO:0007669"/>
    <property type="project" value="TreeGrafter"/>
</dbReference>
<dbReference type="Gene3D" id="1.10.510.10">
    <property type="entry name" value="Transferase(Phosphotransferase) domain 1"/>
    <property type="match status" value="1"/>
</dbReference>
<keyword evidence="2" id="KW-0547">Nucleotide-binding</keyword>
<evidence type="ECO:0000259" key="5">
    <source>
        <dbReference type="PROSITE" id="PS50011"/>
    </source>
</evidence>
<keyword evidence="4" id="KW-0067">ATP-binding</keyword>
<reference evidence="6 7" key="1">
    <citation type="journal article" date="2012" name="Science">
        <title>The Paleozoic origin of enzymatic lignin decomposition reconstructed from 31 fungal genomes.</title>
        <authorList>
            <person name="Floudas D."/>
            <person name="Binder M."/>
            <person name="Riley R."/>
            <person name="Barry K."/>
            <person name="Blanchette R.A."/>
            <person name="Henrissat B."/>
            <person name="Martinez A.T."/>
            <person name="Otillar R."/>
            <person name="Spatafora J.W."/>
            <person name="Yadav J.S."/>
            <person name="Aerts A."/>
            <person name="Benoit I."/>
            <person name="Boyd A."/>
            <person name="Carlson A."/>
            <person name="Copeland A."/>
            <person name="Coutinho P.M."/>
            <person name="de Vries R.P."/>
            <person name="Ferreira P."/>
            <person name="Findley K."/>
            <person name="Foster B."/>
            <person name="Gaskell J."/>
            <person name="Glotzer D."/>
            <person name="Gorecki P."/>
            <person name="Heitman J."/>
            <person name="Hesse C."/>
            <person name="Hori C."/>
            <person name="Igarashi K."/>
            <person name="Jurgens J.A."/>
            <person name="Kallen N."/>
            <person name="Kersten P."/>
            <person name="Kohler A."/>
            <person name="Kuees U."/>
            <person name="Kumar T.K.A."/>
            <person name="Kuo A."/>
            <person name="LaButti K."/>
            <person name="Larrondo L.F."/>
            <person name="Lindquist E."/>
            <person name="Ling A."/>
            <person name="Lombard V."/>
            <person name="Lucas S."/>
            <person name="Lundell T."/>
            <person name="Martin R."/>
            <person name="McLaughlin D.J."/>
            <person name="Morgenstern I."/>
            <person name="Morin E."/>
            <person name="Murat C."/>
            <person name="Nagy L.G."/>
            <person name="Nolan M."/>
            <person name="Ohm R.A."/>
            <person name="Patyshakuliyeva A."/>
            <person name="Rokas A."/>
            <person name="Ruiz-Duenas F.J."/>
            <person name="Sabat G."/>
            <person name="Salamov A."/>
            <person name="Samejima M."/>
            <person name="Schmutz J."/>
            <person name="Slot J.C."/>
            <person name="St John F."/>
            <person name="Stenlid J."/>
            <person name="Sun H."/>
            <person name="Sun S."/>
            <person name="Syed K."/>
            <person name="Tsang A."/>
            <person name="Wiebenga A."/>
            <person name="Young D."/>
            <person name="Pisabarro A."/>
            <person name="Eastwood D.C."/>
            <person name="Martin F."/>
            <person name="Cullen D."/>
            <person name="Grigoriev I.V."/>
            <person name="Hibbett D.S."/>
        </authorList>
    </citation>
    <scope>NUCLEOTIDE SEQUENCE [LARGE SCALE GENOMIC DNA]</scope>
    <source>
        <strain evidence="6 7">ATCC 11539</strain>
    </source>
</reference>
<dbReference type="InterPro" id="IPR001245">
    <property type="entry name" value="Ser-Thr/Tyr_kinase_cat_dom"/>
</dbReference>
<dbReference type="OMA" id="YAPPITH"/>
<dbReference type="GeneID" id="19309550"/>
<dbReference type="InterPro" id="IPR011009">
    <property type="entry name" value="Kinase-like_dom_sf"/>
</dbReference>
<dbReference type="InterPro" id="IPR000719">
    <property type="entry name" value="Prot_kinase_dom"/>
</dbReference>
<protein>
    <submittedName>
        <fullName evidence="6">Kinase-like protein</fullName>
    </submittedName>
</protein>
<dbReference type="Proteomes" id="UP000030669">
    <property type="component" value="Unassembled WGS sequence"/>
</dbReference>
<name>S7RR32_GLOTA</name>
<dbReference type="OrthoDB" id="4062651at2759"/>